<evidence type="ECO:0000313" key="2">
    <source>
        <dbReference type="EMBL" id="SEF86999.1"/>
    </source>
</evidence>
<feature type="domain" description="Mycothiol-dependent maleylpyruvate isomerase metal-binding" evidence="1">
    <location>
        <begin position="14"/>
        <end position="127"/>
    </location>
</feature>
<dbReference type="PANTHER" id="PTHR40758:SF1">
    <property type="entry name" value="CONSERVED PROTEIN"/>
    <property type="match status" value="1"/>
</dbReference>
<dbReference type="Proteomes" id="UP000236723">
    <property type="component" value="Unassembled WGS sequence"/>
</dbReference>
<keyword evidence="3" id="KW-1185">Reference proteome</keyword>
<dbReference type="InterPro" id="IPR017517">
    <property type="entry name" value="Maleyloyr_isom"/>
</dbReference>
<dbReference type="SUPFAM" id="SSF109854">
    <property type="entry name" value="DinB/YfiT-like putative metalloenzymes"/>
    <property type="match status" value="1"/>
</dbReference>
<reference evidence="3" key="1">
    <citation type="submission" date="2016-10" db="EMBL/GenBank/DDBJ databases">
        <authorList>
            <person name="Varghese N."/>
            <person name="Submissions S."/>
        </authorList>
    </citation>
    <scope>NUCLEOTIDE SEQUENCE [LARGE SCALE GENOMIC DNA]</scope>
    <source>
        <strain evidence="3">DSM 43163</strain>
    </source>
</reference>
<sequence>MGSLDVEQLMAGLLEETGALAETVRDADPDLPVPTCPGWSLRDLVEHVGNAHRWGATLVERRSAEPPPPETQRPQGPDWLREGAGLLVDAVRRTGAGTVVWTFLGPRPAAFWVRRMLHDTLVHRADATAAVGRKVGYRPELAADTISEGLELLSAPTSAQARPTLAELRGRGERLLLRPAEPAVRPGWMITRAPEGVRWERGDGPADVTLGGTVTELLLVFSRRLPPEKADVEITGDTALLDHWLARTAF</sequence>
<dbReference type="Pfam" id="PF11716">
    <property type="entry name" value="MDMPI_N"/>
    <property type="match status" value="1"/>
</dbReference>
<dbReference type="InterPro" id="IPR024344">
    <property type="entry name" value="MDMPI_metal-binding"/>
</dbReference>
<name>A0A1H5VI41_9ACTN</name>
<gene>
    <name evidence="2" type="ORF">SAMN04489712_102334</name>
</gene>
<dbReference type="EMBL" id="FNVO01000002">
    <property type="protein sequence ID" value="SEF86999.1"/>
    <property type="molecule type" value="Genomic_DNA"/>
</dbReference>
<dbReference type="RefSeq" id="WP_103936597.1">
    <property type="nucleotide sequence ID" value="NZ_FNVO01000002.1"/>
</dbReference>
<dbReference type="NCBIfam" id="TIGR03083">
    <property type="entry name" value="maleylpyruvate isomerase family mycothiol-dependent enzyme"/>
    <property type="match status" value="1"/>
</dbReference>
<dbReference type="OrthoDB" id="3671213at2"/>
<dbReference type="GO" id="GO:0005886">
    <property type="term" value="C:plasma membrane"/>
    <property type="evidence" value="ECO:0007669"/>
    <property type="project" value="TreeGrafter"/>
</dbReference>
<protein>
    <submittedName>
        <fullName evidence="2">TIGR03083 family protein</fullName>
    </submittedName>
</protein>
<dbReference type="GO" id="GO:0046872">
    <property type="term" value="F:metal ion binding"/>
    <property type="evidence" value="ECO:0007669"/>
    <property type="project" value="InterPro"/>
</dbReference>
<dbReference type="PANTHER" id="PTHR40758">
    <property type="entry name" value="CONSERVED PROTEIN"/>
    <property type="match status" value="1"/>
</dbReference>
<organism evidence="2 3">
    <name type="scientific">Thermomonospora echinospora</name>
    <dbReference type="NCBI Taxonomy" id="1992"/>
    <lineage>
        <taxon>Bacteria</taxon>
        <taxon>Bacillati</taxon>
        <taxon>Actinomycetota</taxon>
        <taxon>Actinomycetes</taxon>
        <taxon>Streptosporangiales</taxon>
        <taxon>Thermomonosporaceae</taxon>
        <taxon>Thermomonospora</taxon>
    </lineage>
</organism>
<dbReference type="InterPro" id="IPR034660">
    <property type="entry name" value="DinB/YfiT-like"/>
</dbReference>
<evidence type="ECO:0000259" key="1">
    <source>
        <dbReference type="Pfam" id="PF11716"/>
    </source>
</evidence>
<evidence type="ECO:0000313" key="3">
    <source>
        <dbReference type="Proteomes" id="UP000236723"/>
    </source>
</evidence>
<proteinExistence type="predicted"/>
<accession>A0A1H5VI41</accession>
<dbReference type="AlphaFoldDB" id="A0A1H5VI41"/>